<comment type="caution">
    <text evidence="2">The sequence shown here is derived from an EMBL/GenBank/DDBJ whole genome shotgun (WGS) entry which is preliminary data.</text>
</comment>
<evidence type="ECO:0000256" key="1">
    <source>
        <dbReference type="SAM" id="SignalP"/>
    </source>
</evidence>
<evidence type="ECO:0000313" key="3">
    <source>
        <dbReference type="Proteomes" id="UP000547674"/>
    </source>
</evidence>
<dbReference type="SUPFAM" id="SSF55486">
    <property type="entry name" value="Metalloproteases ('zincins'), catalytic domain"/>
    <property type="match status" value="1"/>
</dbReference>
<evidence type="ECO:0000313" key="2">
    <source>
        <dbReference type="EMBL" id="NNF06778.1"/>
    </source>
</evidence>
<accession>A0A7Y2EEX5</accession>
<dbReference type="PANTHER" id="PTHR33794:SF1">
    <property type="entry name" value="BACILLOLYSIN"/>
    <property type="match status" value="1"/>
</dbReference>
<sequence>MSVFRFGLLPVLVVLTGMGCLFLAPTTATAQHHHHDHYEVPEVQKNPLAQERLSSNSEWQSYLKENSGWVARWNEVTLMPERAQGPAVSLGEIPSDDVAAERLSRRFLTSHVDAWVATEDLELVRAVEAGSGWWIQYAQQHKGLRVVDGRVFTRLTSLGSVSSFGVLTYPDVQVDVDPAVTMEAAQLTAIRDFDASTEIEAPRGELVILPQETEGKLHYILAYELRFVTYDPPGAWHAFVDGKTGSLLSIENEIKTGEVTGTLSGNVTNLRPTDALSSQPMPYASLTLKDGDTEAAIDTADATGNYSLLTDIDQDFTLTAYLDGPFGRIENDTNGDITPEMSKTVNTLGNPTEDLTFGGNSLPQDRTAYYWSMVSLDYIKNIEPDFTGLDYEMPIVTDLANQECNAFWNGIGTTFYPAGPNCANTAMIPSVVIHEYGHGVTDLQYRPFAPSGAMHEGFSDYLSATVLNDPIVGHGFFSNGDDLRRIDVNRVFPRDATGQVHNDGLIIAGALWDVRQTLG</sequence>
<dbReference type="PANTHER" id="PTHR33794">
    <property type="entry name" value="BACILLOLYSIN"/>
    <property type="match status" value="1"/>
</dbReference>
<dbReference type="Proteomes" id="UP000547674">
    <property type="component" value="Unassembled WGS sequence"/>
</dbReference>
<dbReference type="AlphaFoldDB" id="A0A7Y2EEX5"/>
<dbReference type="PROSITE" id="PS51257">
    <property type="entry name" value="PROKAR_LIPOPROTEIN"/>
    <property type="match status" value="1"/>
</dbReference>
<dbReference type="InterPro" id="IPR050728">
    <property type="entry name" value="Zinc_Metalloprotease_M4"/>
</dbReference>
<gene>
    <name evidence="2" type="ORF">HKN21_08455</name>
</gene>
<protein>
    <recommendedName>
        <fullName evidence="4">FTP domain-containing protein</fullName>
    </recommendedName>
</protein>
<organism evidence="2 3">
    <name type="scientific">Eiseniibacteriota bacterium</name>
    <dbReference type="NCBI Taxonomy" id="2212470"/>
    <lineage>
        <taxon>Bacteria</taxon>
        <taxon>Candidatus Eiseniibacteriota</taxon>
    </lineage>
</organism>
<reference evidence="2 3" key="1">
    <citation type="submission" date="2020-03" db="EMBL/GenBank/DDBJ databases">
        <title>Metabolic flexibility allows generalist bacteria to become dominant in a frequently disturbed ecosystem.</title>
        <authorList>
            <person name="Chen Y.-J."/>
            <person name="Leung P.M."/>
            <person name="Bay S.K."/>
            <person name="Hugenholtz P."/>
            <person name="Kessler A.J."/>
            <person name="Shelley G."/>
            <person name="Waite D.W."/>
            <person name="Cook P.L."/>
            <person name="Greening C."/>
        </authorList>
    </citation>
    <scope>NUCLEOTIDE SEQUENCE [LARGE SCALE GENOMIC DNA]</scope>
    <source>
        <strain evidence="2">SS_bin_28</strain>
    </source>
</reference>
<feature type="non-terminal residue" evidence="2">
    <location>
        <position position="519"/>
    </location>
</feature>
<keyword evidence="1" id="KW-0732">Signal</keyword>
<evidence type="ECO:0008006" key="4">
    <source>
        <dbReference type="Google" id="ProtNLM"/>
    </source>
</evidence>
<dbReference type="EMBL" id="JABDJR010000332">
    <property type="protein sequence ID" value="NNF06778.1"/>
    <property type="molecule type" value="Genomic_DNA"/>
</dbReference>
<feature type="signal peptide" evidence="1">
    <location>
        <begin position="1"/>
        <end position="30"/>
    </location>
</feature>
<dbReference type="Gene3D" id="3.10.170.10">
    <property type="match status" value="1"/>
</dbReference>
<feature type="chain" id="PRO_5030921448" description="FTP domain-containing protein" evidence="1">
    <location>
        <begin position="31"/>
        <end position="519"/>
    </location>
</feature>
<name>A0A7Y2EEX5_UNCEI</name>
<proteinExistence type="predicted"/>